<dbReference type="AlphaFoldDB" id="X1F6D4"/>
<dbReference type="Gene3D" id="3.40.250.10">
    <property type="entry name" value="Rhodanese-like domain"/>
    <property type="match status" value="1"/>
</dbReference>
<dbReference type="EMBL" id="BART01034300">
    <property type="protein sequence ID" value="GAH16363.1"/>
    <property type="molecule type" value="Genomic_DNA"/>
</dbReference>
<comment type="caution">
    <text evidence="2">The sequence shown here is derived from an EMBL/GenBank/DDBJ whole genome shotgun (WGS) entry which is preliminary data.</text>
</comment>
<name>X1F6D4_9ZZZZ</name>
<evidence type="ECO:0000313" key="2">
    <source>
        <dbReference type="EMBL" id="GAH16363.1"/>
    </source>
</evidence>
<gene>
    <name evidence="2" type="ORF">S01H4_58668</name>
</gene>
<feature type="domain" description="Rhodanese" evidence="1">
    <location>
        <begin position="1"/>
        <end position="49"/>
    </location>
</feature>
<evidence type="ECO:0000259" key="1">
    <source>
        <dbReference type="PROSITE" id="PS50206"/>
    </source>
</evidence>
<dbReference type="InterPro" id="IPR036873">
    <property type="entry name" value="Rhodanese-like_dom_sf"/>
</dbReference>
<reference evidence="2" key="1">
    <citation type="journal article" date="2014" name="Front. Microbiol.">
        <title>High frequency of phylogenetically diverse reductive dehalogenase-homologous genes in deep subseafloor sedimentary metagenomes.</title>
        <authorList>
            <person name="Kawai M."/>
            <person name="Futagami T."/>
            <person name="Toyoda A."/>
            <person name="Takaki Y."/>
            <person name="Nishi S."/>
            <person name="Hori S."/>
            <person name="Arai W."/>
            <person name="Tsubouchi T."/>
            <person name="Morono Y."/>
            <person name="Uchiyama I."/>
            <person name="Ito T."/>
            <person name="Fujiyama A."/>
            <person name="Inagaki F."/>
            <person name="Takami H."/>
        </authorList>
    </citation>
    <scope>NUCLEOTIDE SEQUENCE</scope>
    <source>
        <strain evidence="2">Expedition CK06-06</strain>
    </source>
</reference>
<accession>X1F6D4</accession>
<dbReference type="SUPFAM" id="SSF52821">
    <property type="entry name" value="Rhodanese/Cell cycle control phosphatase"/>
    <property type="match status" value="1"/>
</dbReference>
<proteinExistence type="predicted"/>
<dbReference type="PROSITE" id="PS50206">
    <property type="entry name" value="RHODANESE_3"/>
    <property type="match status" value="1"/>
</dbReference>
<sequence length="51" mass="5498">PCNKIIYCHCLSGGRCLEAARILSSHGYDARALQPGYPDLIDAGFTQADSE</sequence>
<organism evidence="2">
    <name type="scientific">marine sediment metagenome</name>
    <dbReference type="NCBI Taxonomy" id="412755"/>
    <lineage>
        <taxon>unclassified sequences</taxon>
        <taxon>metagenomes</taxon>
        <taxon>ecological metagenomes</taxon>
    </lineage>
</organism>
<dbReference type="InterPro" id="IPR001763">
    <property type="entry name" value="Rhodanese-like_dom"/>
</dbReference>
<feature type="non-terminal residue" evidence="2">
    <location>
        <position position="1"/>
    </location>
</feature>
<protein>
    <recommendedName>
        <fullName evidence="1">Rhodanese domain-containing protein</fullName>
    </recommendedName>
</protein>